<feature type="transmembrane region" description="Helical" evidence="2">
    <location>
        <begin position="444"/>
        <end position="462"/>
    </location>
</feature>
<feature type="domain" description="Predicted membrane protein YciQ-like C-terminal" evidence="5">
    <location>
        <begin position="274"/>
        <end position="553"/>
    </location>
</feature>
<dbReference type="Pfam" id="PF09972">
    <property type="entry name" value="DUF2207"/>
    <property type="match status" value="1"/>
</dbReference>
<feature type="chain" id="PRO_5013087084" evidence="3">
    <location>
        <begin position="24"/>
        <end position="636"/>
    </location>
</feature>
<evidence type="ECO:0000256" key="2">
    <source>
        <dbReference type="SAM" id="Phobius"/>
    </source>
</evidence>
<keyword evidence="3" id="KW-0732">Signal</keyword>
<keyword evidence="2" id="KW-1133">Transmembrane helix</keyword>
<dbReference type="AlphaFoldDB" id="A0A1M4TP98"/>
<accession>A0A1M4TP98</accession>
<evidence type="ECO:0000259" key="5">
    <source>
        <dbReference type="Pfam" id="PF20990"/>
    </source>
</evidence>
<feature type="domain" description="DUF2207" evidence="4">
    <location>
        <begin position="27"/>
        <end position="216"/>
    </location>
</feature>
<keyword evidence="2" id="KW-0812">Transmembrane</keyword>
<feature type="transmembrane region" description="Helical" evidence="2">
    <location>
        <begin position="389"/>
        <end position="407"/>
    </location>
</feature>
<feature type="signal peptide" evidence="3">
    <location>
        <begin position="1"/>
        <end position="23"/>
    </location>
</feature>
<evidence type="ECO:0000256" key="1">
    <source>
        <dbReference type="SAM" id="MobiDB-lite"/>
    </source>
</evidence>
<feature type="transmembrane region" description="Helical" evidence="2">
    <location>
        <begin position="468"/>
        <end position="490"/>
    </location>
</feature>
<dbReference type="Pfam" id="PF20990">
    <property type="entry name" value="DUF2207_C"/>
    <property type="match status" value="1"/>
</dbReference>
<dbReference type="EMBL" id="FQVC01000001">
    <property type="protein sequence ID" value="SHE46322.1"/>
    <property type="molecule type" value="Genomic_DNA"/>
</dbReference>
<feature type="transmembrane region" description="Helical" evidence="2">
    <location>
        <begin position="413"/>
        <end position="432"/>
    </location>
</feature>
<feature type="region of interest" description="Disordered" evidence="1">
    <location>
        <begin position="608"/>
        <end position="636"/>
    </location>
</feature>
<protein>
    <submittedName>
        <fullName evidence="6">Predicted membrane protein</fullName>
    </submittedName>
</protein>
<dbReference type="Proteomes" id="UP000184533">
    <property type="component" value="Unassembled WGS sequence"/>
</dbReference>
<dbReference type="InterPro" id="IPR048389">
    <property type="entry name" value="YciQ-like_C"/>
</dbReference>
<proteinExistence type="predicted"/>
<keyword evidence="2" id="KW-0472">Membrane</keyword>
<sequence length="636" mass="68077">MRVLVRAIALLLLGLLLTLPARAQEQINAFAANLVLATDGTVTVTETIDVLAQGIEIRRGIFRDIPVTMLAPDGGKIRPVLDVLSVRRNGADEPFRLERMGDFQRIWIGSSETLLGRGRQRYELTYTMSRMGRMFDDHDELYWNATGNYWIFPIIKSVATVTLPPGAVIADLVAYTGPLGSTEQAVTITRTSDRTATFRSQRRLGPGEGMTIAVAFNKGVLTGPTGLDAVWQWLSDLRDVIVPLLAVALVLFYNLLAWMSVGRDPAKGVIIPLFHAPKGFSPALTHFVHKWGFANGGWTAFTAAIFDLGVKGLVTIDNSGKALKVSVTGKTPSEPLPPGEQLVLNYFSTRGTTVIDKANGPGLNKRKDEFVAAIQSENRERWFRANTGYAVLGVVLAVVCLGLLVWSDVLDPVWLFLAVIGGVIVALLGTAVTRFWQGSLVSRFITGIVVSIFAFNLVGVALESFSRVQINTAAMAALSIVAITVVFAVLMRAPTIQGRKVMDEIDGFKLYLETAEKERLNMAGEPPMTVERFERILPYAIALGVEKPWSQHFEGELARNAVPDVPEGYRPVWYSGSSFSPGRISESVAAASSGMAAAMVAAQPVQASSSGFSSGGGGGGGGFSGGGGGGGGGGGW</sequence>
<evidence type="ECO:0000313" key="6">
    <source>
        <dbReference type="EMBL" id="SHE46322.1"/>
    </source>
</evidence>
<feature type="transmembrane region" description="Helical" evidence="2">
    <location>
        <begin position="240"/>
        <end position="261"/>
    </location>
</feature>
<evidence type="ECO:0000313" key="7">
    <source>
        <dbReference type="Proteomes" id="UP000184533"/>
    </source>
</evidence>
<name>A0A1M4TP98_9HYPH</name>
<reference evidence="6 7" key="1">
    <citation type="submission" date="2016-11" db="EMBL/GenBank/DDBJ databases">
        <authorList>
            <person name="Jaros S."/>
            <person name="Januszkiewicz K."/>
            <person name="Wedrychowicz H."/>
        </authorList>
    </citation>
    <scope>NUCLEOTIDE SEQUENCE [LARGE SCALE GENOMIC DNA]</scope>
    <source>
        <strain evidence="6 7">DSM 17137</strain>
    </source>
</reference>
<feature type="compositionally biased region" description="Gly residues" evidence="1">
    <location>
        <begin position="613"/>
        <end position="636"/>
    </location>
</feature>
<evidence type="ECO:0000259" key="4">
    <source>
        <dbReference type="Pfam" id="PF09972"/>
    </source>
</evidence>
<dbReference type="RefSeq" id="WP_083588488.1">
    <property type="nucleotide sequence ID" value="NZ_FQVC01000001.1"/>
</dbReference>
<gene>
    <name evidence="6" type="ORF">SAMN02745223_00450</name>
</gene>
<evidence type="ECO:0000256" key="3">
    <source>
        <dbReference type="SAM" id="SignalP"/>
    </source>
</evidence>
<organism evidence="6 7">
    <name type="scientific">Devosia limi DSM 17137</name>
    <dbReference type="NCBI Taxonomy" id="1121477"/>
    <lineage>
        <taxon>Bacteria</taxon>
        <taxon>Pseudomonadati</taxon>
        <taxon>Pseudomonadota</taxon>
        <taxon>Alphaproteobacteria</taxon>
        <taxon>Hyphomicrobiales</taxon>
        <taxon>Devosiaceae</taxon>
        <taxon>Devosia</taxon>
    </lineage>
</organism>
<dbReference type="InterPro" id="IPR018702">
    <property type="entry name" value="DUF2207"/>
</dbReference>